<dbReference type="PANTHER" id="PTHR33705">
    <property type="entry name" value="PHOSPHOCARRIER PROTEIN HPR"/>
    <property type="match status" value="1"/>
</dbReference>
<reference evidence="7" key="1">
    <citation type="submission" date="2016-11" db="EMBL/GenBank/DDBJ databases">
        <authorList>
            <person name="Shukria A."/>
            <person name="Stevens D.C."/>
        </authorList>
    </citation>
    <scope>NUCLEOTIDE SEQUENCE [LARGE SCALE GENOMIC DNA]</scope>
    <source>
        <strain evidence="7">Cbfe23</strain>
    </source>
</reference>
<dbReference type="InterPro" id="IPR002114">
    <property type="entry name" value="PTS_HPr_Ser_P_site"/>
</dbReference>
<dbReference type="PANTHER" id="PTHR33705:SF2">
    <property type="entry name" value="PHOSPHOCARRIER PROTEIN NPR"/>
    <property type="match status" value="1"/>
</dbReference>
<dbReference type="InterPro" id="IPR050399">
    <property type="entry name" value="HPr"/>
</dbReference>
<organism evidence="6 7">
    <name type="scientific">Cystobacter ferrugineus</name>
    <dbReference type="NCBI Taxonomy" id="83449"/>
    <lineage>
        <taxon>Bacteria</taxon>
        <taxon>Pseudomonadati</taxon>
        <taxon>Myxococcota</taxon>
        <taxon>Myxococcia</taxon>
        <taxon>Myxococcales</taxon>
        <taxon>Cystobacterineae</taxon>
        <taxon>Archangiaceae</taxon>
        <taxon>Cystobacter</taxon>
    </lineage>
</organism>
<dbReference type="SUPFAM" id="SSF55594">
    <property type="entry name" value="HPr-like"/>
    <property type="match status" value="1"/>
</dbReference>
<dbReference type="OrthoDB" id="9798965at2"/>
<evidence type="ECO:0000256" key="4">
    <source>
        <dbReference type="ARBA" id="ARBA00022683"/>
    </source>
</evidence>
<feature type="domain" description="HPr" evidence="5">
    <location>
        <begin position="4"/>
        <end position="91"/>
    </location>
</feature>
<evidence type="ECO:0000256" key="1">
    <source>
        <dbReference type="ARBA" id="ARBA00004496"/>
    </source>
</evidence>
<keyword evidence="3" id="KW-0963">Cytoplasm</keyword>
<dbReference type="PROSITE" id="PS51350">
    <property type="entry name" value="PTS_HPR_DOM"/>
    <property type="match status" value="1"/>
</dbReference>
<evidence type="ECO:0000256" key="3">
    <source>
        <dbReference type="ARBA" id="ARBA00022490"/>
    </source>
</evidence>
<comment type="subcellular location">
    <subcellularLocation>
        <location evidence="1">Cytoplasm</location>
    </subcellularLocation>
</comment>
<reference evidence="6 7" key="2">
    <citation type="submission" date="2016-12" db="EMBL/GenBank/DDBJ databases">
        <title>Draft Genome Sequence of Cystobacter ferrugineus Strain Cbfe23.</title>
        <authorList>
            <person name="Akbar S."/>
            <person name="Dowd S.E."/>
            <person name="Stevens D.C."/>
        </authorList>
    </citation>
    <scope>NUCLEOTIDE SEQUENCE [LARGE SCALE GENOMIC DNA]</scope>
    <source>
        <strain evidence="6 7">Cbfe23</strain>
    </source>
</reference>
<evidence type="ECO:0000259" key="5">
    <source>
        <dbReference type="PROSITE" id="PS51350"/>
    </source>
</evidence>
<protein>
    <submittedName>
        <fullName evidence="6">Phosphocarrier protein HPr</fullName>
    </submittedName>
</protein>
<dbReference type="GO" id="GO:0005737">
    <property type="term" value="C:cytoplasm"/>
    <property type="evidence" value="ECO:0007669"/>
    <property type="project" value="UniProtKB-SubCell"/>
</dbReference>
<dbReference type="CDD" id="cd00367">
    <property type="entry name" value="PTS-HPr_like"/>
    <property type="match status" value="1"/>
</dbReference>
<evidence type="ECO:0000313" key="7">
    <source>
        <dbReference type="Proteomes" id="UP000182229"/>
    </source>
</evidence>
<dbReference type="GO" id="GO:0009401">
    <property type="term" value="P:phosphoenolpyruvate-dependent sugar phosphotransferase system"/>
    <property type="evidence" value="ECO:0007669"/>
    <property type="project" value="UniProtKB-KW"/>
</dbReference>
<dbReference type="EMBL" id="MPIN01000001">
    <property type="protein sequence ID" value="OJH42425.1"/>
    <property type="molecule type" value="Genomic_DNA"/>
</dbReference>
<dbReference type="RefSeq" id="WP_002622468.1">
    <property type="nucleotide sequence ID" value="NZ_MPIN01000001.1"/>
</dbReference>
<dbReference type="PROSITE" id="PS00369">
    <property type="entry name" value="PTS_HPR_HIS"/>
    <property type="match status" value="1"/>
</dbReference>
<dbReference type="InterPro" id="IPR035895">
    <property type="entry name" value="HPr-like_sf"/>
</dbReference>
<dbReference type="InterPro" id="IPR001020">
    <property type="entry name" value="PTS_HPr_His_P_site"/>
</dbReference>
<evidence type="ECO:0000313" key="6">
    <source>
        <dbReference type="EMBL" id="OJH42425.1"/>
    </source>
</evidence>
<dbReference type="Pfam" id="PF00381">
    <property type="entry name" value="PTS-HPr"/>
    <property type="match status" value="1"/>
</dbReference>
<accession>A0A1L9BJN9</accession>
<dbReference type="PROSITE" id="PS00589">
    <property type="entry name" value="PTS_HPR_SER"/>
    <property type="match status" value="1"/>
</dbReference>
<proteinExistence type="inferred from homology"/>
<comment type="similarity">
    <text evidence="2">Belongs to the HPr family.</text>
</comment>
<dbReference type="Proteomes" id="UP000182229">
    <property type="component" value="Unassembled WGS sequence"/>
</dbReference>
<keyword evidence="7" id="KW-1185">Reference proteome</keyword>
<name>A0A1L9BJN9_9BACT</name>
<dbReference type="Gene3D" id="3.30.1340.10">
    <property type="entry name" value="HPr-like"/>
    <property type="match status" value="1"/>
</dbReference>
<dbReference type="STRING" id="83449.BON30_04305"/>
<dbReference type="PRINTS" id="PR00107">
    <property type="entry name" value="PHOSPHOCPHPR"/>
</dbReference>
<comment type="caution">
    <text evidence="6">The sequence shown here is derived from an EMBL/GenBank/DDBJ whole genome shotgun (WGS) entry which is preliminary data.</text>
</comment>
<gene>
    <name evidence="6" type="ORF">BON30_04305</name>
</gene>
<dbReference type="AlphaFoldDB" id="A0A1L9BJN9"/>
<dbReference type="NCBIfam" id="TIGR01003">
    <property type="entry name" value="PTS_HPr_family"/>
    <property type="match status" value="1"/>
</dbReference>
<dbReference type="InterPro" id="IPR000032">
    <property type="entry name" value="HPr-like"/>
</dbReference>
<evidence type="ECO:0000256" key="2">
    <source>
        <dbReference type="ARBA" id="ARBA00010736"/>
    </source>
</evidence>
<sequence length="92" mass="9765">MASVVEGTFEIINALGLHARAAAQLVQVANRYKSDVTLECEGQRANAKSIMGVLMLAAAQGMQVTVTCKGEDAPACLQDIQKLIANRFGESQ</sequence>
<keyword evidence="4" id="KW-0598">Phosphotransferase system</keyword>